<name>A0AAD7MNV8_9AGAR</name>
<protein>
    <submittedName>
        <fullName evidence="1">Uncharacterized protein</fullName>
    </submittedName>
</protein>
<evidence type="ECO:0000313" key="1">
    <source>
        <dbReference type="EMBL" id="KAJ7725624.1"/>
    </source>
</evidence>
<dbReference type="EMBL" id="JARJLG010000226">
    <property type="protein sequence ID" value="KAJ7725624.1"/>
    <property type="molecule type" value="Genomic_DNA"/>
</dbReference>
<dbReference type="Proteomes" id="UP001215280">
    <property type="component" value="Unassembled WGS sequence"/>
</dbReference>
<organism evidence="1 2">
    <name type="scientific">Mycena maculata</name>
    <dbReference type="NCBI Taxonomy" id="230809"/>
    <lineage>
        <taxon>Eukaryota</taxon>
        <taxon>Fungi</taxon>
        <taxon>Dikarya</taxon>
        <taxon>Basidiomycota</taxon>
        <taxon>Agaricomycotina</taxon>
        <taxon>Agaricomycetes</taxon>
        <taxon>Agaricomycetidae</taxon>
        <taxon>Agaricales</taxon>
        <taxon>Marasmiineae</taxon>
        <taxon>Mycenaceae</taxon>
        <taxon>Mycena</taxon>
    </lineage>
</organism>
<proteinExistence type="predicted"/>
<comment type="caution">
    <text evidence="1">The sequence shown here is derived from an EMBL/GenBank/DDBJ whole genome shotgun (WGS) entry which is preliminary data.</text>
</comment>
<gene>
    <name evidence="1" type="ORF">DFH07DRAFT_250712</name>
</gene>
<evidence type="ECO:0000313" key="2">
    <source>
        <dbReference type="Proteomes" id="UP001215280"/>
    </source>
</evidence>
<keyword evidence="2" id="KW-1185">Reference proteome</keyword>
<accession>A0AAD7MNV8</accession>
<dbReference type="AlphaFoldDB" id="A0AAD7MNV8"/>
<sequence>MLAVLIEQEKITEKKVERCYYARRKINMLALISFMPRECKNDEHAETLERLKFWATSPVDGQNNIFWLRGPQDCGKSKIVGALCRGQANRRRCLLNESRAWRPSSNLSLLQAAWVTSSLKPLKAHWFGGLLIFLVDGIEWCRRGPGQGPKTVDKEEEVLKTVLRILIDGSTHFPPDVRLLISSRGNEGVRKLLEGCPRVKELEMEEAKPVQCKNFGEED</sequence>
<reference evidence="1" key="1">
    <citation type="submission" date="2023-03" db="EMBL/GenBank/DDBJ databases">
        <title>Massive genome expansion in bonnet fungi (Mycena s.s.) driven by repeated elements and novel gene families across ecological guilds.</title>
        <authorList>
            <consortium name="Lawrence Berkeley National Laboratory"/>
            <person name="Harder C.B."/>
            <person name="Miyauchi S."/>
            <person name="Viragh M."/>
            <person name="Kuo A."/>
            <person name="Thoen E."/>
            <person name="Andreopoulos B."/>
            <person name="Lu D."/>
            <person name="Skrede I."/>
            <person name="Drula E."/>
            <person name="Henrissat B."/>
            <person name="Morin E."/>
            <person name="Kohler A."/>
            <person name="Barry K."/>
            <person name="LaButti K."/>
            <person name="Morin E."/>
            <person name="Salamov A."/>
            <person name="Lipzen A."/>
            <person name="Mereny Z."/>
            <person name="Hegedus B."/>
            <person name="Baldrian P."/>
            <person name="Stursova M."/>
            <person name="Weitz H."/>
            <person name="Taylor A."/>
            <person name="Grigoriev I.V."/>
            <person name="Nagy L.G."/>
            <person name="Martin F."/>
            <person name="Kauserud H."/>
        </authorList>
    </citation>
    <scope>NUCLEOTIDE SEQUENCE</scope>
    <source>
        <strain evidence="1">CBHHK188m</strain>
    </source>
</reference>